<proteinExistence type="predicted"/>
<reference evidence="10" key="1">
    <citation type="submission" date="2022-08" db="EMBL/GenBank/DDBJ databases">
        <authorList>
            <consortium name="DOE Joint Genome Institute"/>
            <person name="Min B."/>
            <person name="Riley R."/>
            <person name="Sierra-Patev S."/>
            <person name="Naranjo-Ortiz M."/>
            <person name="Looney B."/>
            <person name="Konkel Z."/>
            <person name="Slot J.C."/>
            <person name="Sakamoto Y."/>
            <person name="Steenwyk J.L."/>
            <person name="Rokas A."/>
            <person name="Carro J."/>
            <person name="Camarero S."/>
            <person name="Ferreira P."/>
            <person name="Molpeceres G."/>
            <person name="Ruiz-Duenas F.J."/>
            <person name="Serrano A."/>
            <person name="Henrissat B."/>
            <person name="Drula E."/>
            <person name="Hughes K.W."/>
            <person name="Mata J.L."/>
            <person name="Ishikawa N.K."/>
            <person name="Vargas-Isla R."/>
            <person name="Ushijima S."/>
            <person name="Smith C.A."/>
            <person name="Ahrendt S."/>
            <person name="Andreopoulos W."/>
            <person name="He G."/>
            <person name="Labutti K."/>
            <person name="Lipzen A."/>
            <person name="Ng V."/>
            <person name="Sandor L."/>
            <person name="Barry K."/>
            <person name="Martinez A.T."/>
            <person name="Xiao Y."/>
            <person name="Gibbons J.G."/>
            <person name="Terashima K."/>
            <person name="Hibbett D.S."/>
            <person name="Grigoriev I.V."/>
        </authorList>
    </citation>
    <scope>NUCLEOTIDE SEQUENCE</scope>
    <source>
        <strain evidence="10">TFB7829</strain>
    </source>
</reference>
<evidence type="ECO:0000256" key="2">
    <source>
        <dbReference type="ARBA" id="ARBA00022833"/>
    </source>
</evidence>
<feature type="compositionally biased region" description="Low complexity" evidence="7">
    <location>
        <begin position="19"/>
        <end position="32"/>
    </location>
</feature>
<feature type="compositionally biased region" description="Polar residues" evidence="7">
    <location>
        <begin position="248"/>
        <end position="263"/>
    </location>
</feature>
<dbReference type="PROSITE" id="PS50048">
    <property type="entry name" value="ZN2_CY6_FUNGAL_2"/>
    <property type="match status" value="1"/>
</dbReference>
<dbReference type="SUPFAM" id="SSF57701">
    <property type="entry name" value="Zn2/Cys6 DNA-binding domain"/>
    <property type="match status" value="1"/>
</dbReference>
<feature type="transmembrane region" description="Helical" evidence="8">
    <location>
        <begin position="531"/>
        <end position="549"/>
    </location>
</feature>
<feature type="compositionally biased region" description="Polar residues" evidence="7">
    <location>
        <begin position="220"/>
        <end position="240"/>
    </location>
</feature>
<dbReference type="InterPro" id="IPR036864">
    <property type="entry name" value="Zn2-C6_fun-type_DNA-bd_sf"/>
</dbReference>
<dbReference type="InterPro" id="IPR051430">
    <property type="entry name" value="Fungal_TF_Env_Response"/>
</dbReference>
<dbReference type="PROSITE" id="PS00463">
    <property type="entry name" value="ZN2_CY6_FUNGAL_1"/>
    <property type="match status" value="1"/>
</dbReference>
<dbReference type="GO" id="GO:0001228">
    <property type="term" value="F:DNA-binding transcription activator activity, RNA polymerase II-specific"/>
    <property type="evidence" value="ECO:0007669"/>
    <property type="project" value="TreeGrafter"/>
</dbReference>
<dbReference type="CDD" id="cd00067">
    <property type="entry name" value="GAL4"/>
    <property type="match status" value="1"/>
</dbReference>
<evidence type="ECO:0000256" key="1">
    <source>
        <dbReference type="ARBA" id="ARBA00022723"/>
    </source>
</evidence>
<evidence type="ECO:0000256" key="8">
    <source>
        <dbReference type="SAM" id="Phobius"/>
    </source>
</evidence>
<feature type="compositionally biased region" description="Low complexity" evidence="7">
    <location>
        <begin position="291"/>
        <end position="304"/>
    </location>
</feature>
<dbReference type="AlphaFoldDB" id="A0AA38QBI0"/>
<dbReference type="Gene3D" id="4.10.240.10">
    <property type="entry name" value="Zn(2)-C6 fungal-type DNA-binding domain"/>
    <property type="match status" value="1"/>
</dbReference>
<gene>
    <name evidence="10" type="ORF">F5890DRAFT_1469948</name>
</gene>
<evidence type="ECO:0000256" key="3">
    <source>
        <dbReference type="ARBA" id="ARBA00023015"/>
    </source>
</evidence>
<dbReference type="EMBL" id="MU801890">
    <property type="protein sequence ID" value="KAJ3990511.1"/>
    <property type="molecule type" value="Genomic_DNA"/>
</dbReference>
<keyword evidence="5" id="KW-0804">Transcription</keyword>
<dbReference type="GO" id="GO:0008270">
    <property type="term" value="F:zinc ion binding"/>
    <property type="evidence" value="ECO:0007669"/>
    <property type="project" value="InterPro"/>
</dbReference>
<dbReference type="InterPro" id="IPR001138">
    <property type="entry name" value="Zn2Cys6_DnaBD"/>
</dbReference>
<dbReference type="Proteomes" id="UP001163850">
    <property type="component" value="Unassembled WGS sequence"/>
</dbReference>
<evidence type="ECO:0000313" key="11">
    <source>
        <dbReference type="Proteomes" id="UP001163850"/>
    </source>
</evidence>
<feature type="domain" description="Zn(2)-C6 fungal-type" evidence="9">
    <location>
        <begin position="80"/>
        <end position="111"/>
    </location>
</feature>
<organism evidence="10 11">
    <name type="scientific">Lentinula detonsa</name>
    <dbReference type="NCBI Taxonomy" id="2804962"/>
    <lineage>
        <taxon>Eukaryota</taxon>
        <taxon>Fungi</taxon>
        <taxon>Dikarya</taxon>
        <taxon>Basidiomycota</taxon>
        <taxon>Agaricomycotina</taxon>
        <taxon>Agaricomycetes</taxon>
        <taxon>Agaricomycetidae</taxon>
        <taxon>Agaricales</taxon>
        <taxon>Marasmiineae</taxon>
        <taxon>Omphalotaceae</taxon>
        <taxon>Lentinula</taxon>
    </lineage>
</organism>
<keyword evidence="2" id="KW-0862">Zinc</keyword>
<keyword evidence="8" id="KW-0812">Transmembrane</keyword>
<dbReference type="PANTHER" id="PTHR31944:SF131">
    <property type="entry name" value="HEME-RESPONSIVE ZINC FINGER TRANSCRIPTION FACTOR HAP1"/>
    <property type="match status" value="1"/>
</dbReference>
<feature type="region of interest" description="Disordered" evidence="7">
    <location>
        <begin position="1"/>
        <end position="77"/>
    </location>
</feature>
<evidence type="ECO:0000256" key="7">
    <source>
        <dbReference type="SAM" id="MobiDB-lite"/>
    </source>
</evidence>
<evidence type="ECO:0000256" key="5">
    <source>
        <dbReference type="ARBA" id="ARBA00023163"/>
    </source>
</evidence>
<dbReference type="GO" id="GO:0005634">
    <property type="term" value="C:nucleus"/>
    <property type="evidence" value="ECO:0007669"/>
    <property type="project" value="TreeGrafter"/>
</dbReference>
<evidence type="ECO:0000256" key="4">
    <source>
        <dbReference type="ARBA" id="ARBA00023125"/>
    </source>
</evidence>
<keyword evidence="3" id="KW-0805">Transcription regulation</keyword>
<sequence length="628" mass="68789">MVNPSRSPTGHPPLPTDSPNPSSTTSQTPLPSIRQLHPYLPPSGASRFETDTYGNAGDSENEDVDPQGPPKKKRRRQALSCTECKRRKIKCDRNQPCAPCTRRGEQAKCQWHVVEHVEKYVSRAEYDELKLRFEHLENTVHRLMGINSGEISELSFLGSASGDSSSGTGSAGAPLAIPAAAGPDYQPGNQGPSTGYGIVATIGEQPFSASQNIAGAIRSNAPTHHSITSLDTKRSPSQQMMLPPKFLNQPSTASAYDSGSATHHQQEPVGPSSPSTPLFSSRRSQTHARQSSRSSVGSVGSMRSPIIPHSSSGMSGANSPAQQYRTLPNESPLLTAASPSIMKNSPLSLAAITSPFDREPGLLSRSGVDPSDSEVLTSTSSTSSSLIPQSKVSVSPTFSQPKNFYAQTLWLGERLRKLTLDIPLRHKPRTFLLYFTNILFTLLILHALMTHMSIHHFLPAQFITAVLSVVKSTSLIAALVPQGQTEEGSVTLHHLRYYLPKQRWFMPNHPEQAIPGYLKAWSLTRSRQASIPYLLLFFGALASVTQFFFSKAKWCHTCLHPYECSAVLVSDEWRCYRCRLRIGLDRHLGLIEIVKLGELERMNPQPSIREAACLRDIDIKIRGSSTIA</sequence>
<accession>A0AA38QBI0</accession>
<comment type="caution">
    <text evidence="10">The sequence shown here is derived from an EMBL/GenBank/DDBJ whole genome shotgun (WGS) entry which is preliminary data.</text>
</comment>
<feature type="transmembrane region" description="Helical" evidence="8">
    <location>
        <begin position="431"/>
        <end position="450"/>
    </location>
</feature>
<feature type="region of interest" description="Disordered" evidence="7">
    <location>
        <begin position="361"/>
        <end position="387"/>
    </location>
</feature>
<feature type="compositionally biased region" description="Polar residues" evidence="7">
    <location>
        <begin position="272"/>
        <end position="289"/>
    </location>
</feature>
<keyword evidence="1" id="KW-0479">Metal-binding</keyword>
<keyword evidence="8" id="KW-0472">Membrane</keyword>
<evidence type="ECO:0000313" key="10">
    <source>
        <dbReference type="EMBL" id="KAJ3990511.1"/>
    </source>
</evidence>
<feature type="region of interest" description="Disordered" evidence="7">
    <location>
        <begin position="220"/>
        <end position="325"/>
    </location>
</feature>
<name>A0AA38QBI0_9AGAR</name>
<keyword evidence="6" id="KW-0539">Nucleus</keyword>
<dbReference type="SMART" id="SM00066">
    <property type="entry name" value="GAL4"/>
    <property type="match status" value="1"/>
</dbReference>
<dbReference type="Pfam" id="PF00172">
    <property type="entry name" value="Zn_clus"/>
    <property type="match status" value="1"/>
</dbReference>
<evidence type="ECO:0000256" key="6">
    <source>
        <dbReference type="ARBA" id="ARBA00023242"/>
    </source>
</evidence>
<protein>
    <recommendedName>
        <fullName evidence="9">Zn(2)-C6 fungal-type domain-containing protein</fullName>
    </recommendedName>
</protein>
<keyword evidence="8" id="KW-1133">Transmembrane helix</keyword>
<dbReference type="GO" id="GO:0000978">
    <property type="term" value="F:RNA polymerase II cis-regulatory region sequence-specific DNA binding"/>
    <property type="evidence" value="ECO:0007669"/>
    <property type="project" value="TreeGrafter"/>
</dbReference>
<feature type="compositionally biased region" description="Polar residues" evidence="7">
    <location>
        <begin position="309"/>
        <end position="325"/>
    </location>
</feature>
<feature type="transmembrane region" description="Helical" evidence="8">
    <location>
        <begin position="462"/>
        <end position="480"/>
    </location>
</feature>
<keyword evidence="4" id="KW-0238">DNA-binding</keyword>
<dbReference type="PANTHER" id="PTHR31944">
    <property type="entry name" value="HEME-RESPONSIVE ZINC FINGER TRANSCRIPTION FACTOR HAP1"/>
    <property type="match status" value="1"/>
</dbReference>
<evidence type="ECO:0000259" key="9">
    <source>
        <dbReference type="PROSITE" id="PS50048"/>
    </source>
</evidence>